<evidence type="ECO:0000256" key="1">
    <source>
        <dbReference type="ARBA" id="ARBA00022654"/>
    </source>
</evidence>
<evidence type="ECO:0000256" key="2">
    <source>
        <dbReference type="ARBA" id="ARBA00022679"/>
    </source>
</evidence>
<protein>
    <recommendedName>
        <fullName evidence="6">Acyl-homoserine-lactone synthase</fullName>
        <ecNumber evidence="6">2.3.1.184</ecNumber>
    </recommendedName>
    <alternativeName>
        <fullName evidence="6">Autoinducer synthesis protein</fullName>
    </alternativeName>
</protein>
<dbReference type="Proteomes" id="UP000675121">
    <property type="component" value="Unassembled WGS sequence"/>
</dbReference>
<dbReference type="PANTHER" id="PTHR39322">
    <property type="entry name" value="ACYL-HOMOSERINE-LACTONE SYNTHASE"/>
    <property type="match status" value="1"/>
</dbReference>
<keyword evidence="4 5" id="KW-0071">Autoinducer synthesis</keyword>
<dbReference type="EC" id="2.3.1.184" evidence="6"/>
<dbReference type="EMBL" id="CAJNAS010000006">
    <property type="protein sequence ID" value="CAE6886335.1"/>
    <property type="molecule type" value="Genomic_DNA"/>
</dbReference>
<keyword evidence="8" id="KW-1185">Reference proteome</keyword>
<organism evidence="7 8">
    <name type="scientific">Paraburkholderia domus</name>
    <dbReference type="NCBI Taxonomy" id="2793075"/>
    <lineage>
        <taxon>Bacteria</taxon>
        <taxon>Pseudomonadati</taxon>
        <taxon>Pseudomonadota</taxon>
        <taxon>Betaproteobacteria</taxon>
        <taxon>Burkholderiales</taxon>
        <taxon>Burkholderiaceae</taxon>
        <taxon>Paraburkholderia</taxon>
    </lineage>
</organism>
<name>A0A9N8MWT2_9BURK</name>
<dbReference type="GO" id="GO:0061579">
    <property type="term" value="F:N-acyl homoserine lactone synthase activity"/>
    <property type="evidence" value="ECO:0007669"/>
    <property type="project" value="UniProtKB-UniRule"/>
</dbReference>
<evidence type="ECO:0000256" key="6">
    <source>
        <dbReference type="RuleBase" id="RU361135"/>
    </source>
</evidence>
<dbReference type="RefSeq" id="WP_201078563.1">
    <property type="nucleotide sequence ID" value="NZ_CAJNAS010000006.1"/>
</dbReference>
<evidence type="ECO:0000313" key="8">
    <source>
        <dbReference type="Proteomes" id="UP000675121"/>
    </source>
</evidence>
<keyword evidence="2 6" id="KW-0808">Transferase</keyword>
<comment type="similarity">
    <text evidence="5 6">Belongs to the autoinducer synthase family.</text>
</comment>
<sequence length="206" mass="23335">MEDIVVTKMKNLSPAARQQLGLYRHTVFVKHMKWELPSVSAETVEEWDEFDRDDSTNVVAYTQDRRICGYARLLPTTQPYLLGEIFPDLCSRPLISDPFTWELSRFTTFHNGAAVNVQTMRRLLESLFLYSGQLGVRRLIGVAPCGMQRLYRRLGLVLQPIGPIRPGRGGVAAFSLDVDADAMRALRDGALERQMHTPVRRTGDAI</sequence>
<dbReference type="GO" id="GO:0007165">
    <property type="term" value="P:signal transduction"/>
    <property type="evidence" value="ECO:0007669"/>
    <property type="project" value="TreeGrafter"/>
</dbReference>
<proteinExistence type="inferred from homology"/>
<dbReference type="PRINTS" id="PR01549">
    <property type="entry name" value="AUTOINDCRSYN"/>
</dbReference>
<dbReference type="Gene3D" id="3.40.630.30">
    <property type="match status" value="1"/>
</dbReference>
<gene>
    <name evidence="7" type="ORF">R70211_02431</name>
</gene>
<dbReference type="PANTHER" id="PTHR39322:SF1">
    <property type="entry name" value="ISOVALERYL-HOMOSERINE LACTONE SYNTHASE"/>
    <property type="match status" value="1"/>
</dbReference>
<dbReference type="AlphaFoldDB" id="A0A9N8MWT2"/>
<comment type="catalytic activity">
    <reaction evidence="6">
        <text>a fatty acyl-[ACP] + S-adenosyl-L-methionine = an N-acyl-L-homoserine lactone + S-methyl-5'-thioadenosine + holo-[ACP] + H(+)</text>
        <dbReference type="Rhea" id="RHEA:10096"/>
        <dbReference type="Rhea" id="RHEA-COMP:9685"/>
        <dbReference type="Rhea" id="RHEA-COMP:14125"/>
        <dbReference type="ChEBI" id="CHEBI:15378"/>
        <dbReference type="ChEBI" id="CHEBI:17509"/>
        <dbReference type="ChEBI" id="CHEBI:55474"/>
        <dbReference type="ChEBI" id="CHEBI:59789"/>
        <dbReference type="ChEBI" id="CHEBI:64479"/>
        <dbReference type="ChEBI" id="CHEBI:138651"/>
        <dbReference type="EC" id="2.3.1.184"/>
    </reaction>
</comment>
<evidence type="ECO:0000256" key="3">
    <source>
        <dbReference type="ARBA" id="ARBA00022691"/>
    </source>
</evidence>
<evidence type="ECO:0000256" key="5">
    <source>
        <dbReference type="PROSITE-ProRule" id="PRU00533"/>
    </source>
</evidence>
<evidence type="ECO:0000313" key="7">
    <source>
        <dbReference type="EMBL" id="CAE6886335.1"/>
    </source>
</evidence>
<keyword evidence="1 5" id="KW-0673">Quorum sensing</keyword>
<keyword evidence="3 6" id="KW-0949">S-adenosyl-L-methionine</keyword>
<dbReference type="InterPro" id="IPR001690">
    <property type="entry name" value="Autoind_synthase"/>
</dbReference>
<dbReference type="PROSITE" id="PS51187">
    <property type="entry name" value="AUTOINDUCER_SYNTH_2"/>
    <property type="match status" value="1"/>
</dbReference>
<dbReference type="Pfam" id="PF00765">
    <property type="entry name" value="Autoind_synth"/>
    <property type="match status" value="1"/>
</dbReference>
<evidence type="ECO:0000256" key="4">
    <source>
        <dbReference type="ARBA" id="ARBA00022929"/>
    </source>
</evidence>
<dbReference type="InterPro" id="IPR016181">
    <property type="entry name" value="Acyl_CoA_acyltransferase"/>
</dbReference>
<reference evidence="7" key="1">
    <citation type="submission" date="2021-02" db="EMBL/GenBank/DDBJ databases">
        <authorList>
            <person name="Vanwijnsberghe S."/>
        </authorList>
    </citation>
    <scope>NUCLEOTIDE SEQUENCE</scope>
    <source>
        <strain evidence="7">R-70211</strain>
    </source>
</reference>
<dbReference type="GO" id="GO:0009372">
    <property type="term" value="P:quorum sensing"/>
    <property type="evidence" value="ECO:0007669"/>
    <property type="project" value="UniProtKB-UniRule"/>
</dbReference>
<accession>A0A9N8MWT2</accession>
<dbReference type="SUPFAM" id="SSF55729">
    <property type="entry name" value="Acyl-CoA N-acyltransferases (Nat)"/>
    <property type="match status" value="1"/>
</dbReference>
<comment type="caution">
    <text evidence="7">The sequence shown here is derived from an EMBL/GenBank/DDBJ whole genome shotgun (WGS) entry which is preliminary data.</text>
</comment>